<feature type="compositionally biased region" description="Low complexity" evidence="1">
    <location>
        <begin position="606"/>
        <end position="618"/>
    </location>
</feature>
<feature type="region of interest" description="Disordered" evidence="1">
    <location>
        <begin position="426"/>
        <end position="447"/>
    </location>
</feature>
<sequence length="649" mass="71695">MHCLLGSLPEPSAVKDLLQTRGDGQLNDGIVAEIAVHDKGNETAARKSQVFGSSGGGGVRREVCSRNVWIGSKLVSISREECGPRFWYRIRAKEGRRSWSVLLSELHLSWLQGVLQTSAMNGWRFGSGYVKRRGECVIHVGKAITRKGAFLQISESVKSGRVFKILIPSSGAGKGWAIMISLLQDFFQFERLHRDRFVLDSSCNKSGQAVPAQQSYADVVKGGGFYGAGRCMIRGSGGERFIEVNKDGVEERREFLGRSLVIRFHPTTDEVFSAESAHGFVIWAIKTWAIDANYGFESTNSGKWILTCPSIQQALRIKAFDQCRYKSFVMDISHWSEISLKHDVSSARWVMVSGIPVHLKSVNLIRSIGEFCGSLVEIDWNHWTSDVIRLGVRVVGELPERIPIRFGADCYWVKVSPVSELYTGESSDPSFRPRGDMNRPTSVSGSMQKGERCMGVVHYGARRPERGALVSVAQPAGVKSNSLNKSAMRHVWVRKHGPIWYGPRPPNPSGPDLSGLKSNLMVVHKATARGLSLTCPRWFYNFLSNIMMESPITYIVPCPSPFVWLFKVVLLKKSWISDFPVPHSMSIIFDPIGESSASISVNATGPFSSSSVPSPASSELPNPELSPQSLERVSPTLTGGSFPPPPNHR</sequence>
<evidence type="ECO:0000313" key="3">
    <source>
        <dbReference type="Proteomes" id="UP001154282"/>
    </source>
</evidence>
<dbReference type="PANTHER" id="PTHR34427:SF5">
    <property type="entry name" value="DUF4283 DOMAIN-CONTAINING PROTEIN"/>
    <property type="match status" value="1"/>
</dbReference>
<feature type="region of interest" description="Disordered" evidence="1">
    <location>
        <begin position="604"/>
        <end position="649"/>
    </location>
</feature>
<protein>
    <recommendedName>
        <fullName evidence="4">DUF4283 domain-containing protein</fullName>
    </recommendedName>
</protein>
<dbReference type="EMBL" id="CAMGYJ010000002">
    <property type="protein sequence ID" value="CAI0383832.1"/>
    <property type="molecule type" value="Genomic_DNA"/>
</dbReference>
<reference evidence="2" key="1">
    <citation type="submission" date="2022-08" db="EMBL/GenBank/DDBJ databases">
        <authorList>
            <person name="Gutierrez-Valencia J."/>
        </authorList>
    </citation>
    <scope>NUCLEOTIDE SEQUENCE</scope>
</reference>
<feature type="compositionally biased region" description="Polar residues" evidence="1">
    <location>
        <begin position="625"/>
        <end position="639"/>
    </location>
</feature>
<accession>A0AAV0HF24</accession>
<name>A0AAV0HF24_9ROSI</name>
<evidence type="ECO:0008006" key="4">
    <source>
        <dbReference type="Google" id="ProtNLM"/>
    </source>
</evidence>
<dbReference type="AlphaFoldDB" id="A0AAV0HF24"/>
<dbReference type="PANTHER" id="PTHR34427">
    <property type="entry name" value="DUF4283 DOMAIN PROTEIN"/>
    <property type="match status" value="1"/>
</dbReference>
<gene>
    <name evidence="2" type="ORF">LITE_LOCUS4165</name>
</gene>
<keyword evidence="3" id="KW-1185">Reference proteome</keyword>
<organism evidence="2 3">
    <name type="scientific">Linum tenue</name>
    <dbReference type="NCBI Taxonomy" id="586396"/>
    <lineage>
        <taxon>Eukaryota</taxon>
        <taxon>Viridiplantae</taxon>
        <taxon>Streptophyta</taxon>
        <taxon>Embryophyta</taxon>
        <taxon>Tracheophyta</taxon>
        <taxon>Spermatophyta</taxon>
        <taxon>Magnoliopsida</taxon>
        <taxon>eudicotyledons</taxon>
        <taxon>Gunneridae</taxon>
        <taxon>Pentapetalae</taxon>
        <taxon>rosids</taxon>
        <taxon>fabids</taxon>
        <taxon>Malpighiales</taxon>
        <taxon>Linaceae</taxon>
        <taxon>Linum</taxon>
    </lineage>
</organism>
<comment type="caution">
    <text evidence="2">The sequence shown here is derived from an EMBL/GenBank/DDBJ whole genome shotgun (WGS) entry which is preliminary data.</text>
</comment>
<evidence type="ECO:0000256" key="1">
    <source>
        <dbReference type="SAM" id="MobiDB-lite"/>
    </source>
</evidence>
<proteinExistence type="predicted"/>
<evidence type="ECO:0000313" key="2">
    <source>
        <dbReference type="EMBL" id="CAI0383832.1"/>
    </source>
</evidence>
<dbReference type="Proteomes" id="UP001154282">
    <property type="component" value="Unassembled WGS sequence"/>
</dbReference>